<dbReference type="PANTHER" id="PTHR31143">
    <property type="match status" value="1"/>
</dbReference>
<comment type="caution">
    <text evidence="2">The sequence shown here is derived from an EMBL/GenBank/DDBJ whole genome shotgun (WGS) entry which is preliminary data.</text>
</comment>
<keyword evidence="2" id="KW-0012">Acyltransferase</keyword>
<dbReference type="Pfam" id="PF12746">
    <property type="entry name" value="GNAT_acetyltran"/>
    <property type="match status" value="1"/>
</dbReference>
<feature type="domain" description="N-acetyltransferase" evidence="1">
    <location>
        <begin position="89"/>
        <end position="238"/>
    </location>
</feature>
<name>A0ABU5CJW9_9BACI</name>
<proteinExistence type="predicted"/>
<evidence type="ECO:0000313" key="3">
    <source>
        <dbReference type="Proteomes" id="UP001228376"/>
    </source>
</evidence>
<reference evidence="2 3" key="1">
    <citation type="submission" date="2023-10" db="EMBL/GenBank/DDBJ databases">
        <title>179-bfca-hs.</title>
        <authorList>
            <person name="Miliotis G."/>
            <person name="Sengupta P."/>
            <person name="Hameed A."/>
            <person name="Chuvochina M."/>
            <person name="Mcdonagh F."/>
            <person name="Simpson A.C."/>
            <person name="Singh N.K."/>
            <person name="Rekha P.D."/>
            <person name="Raman K."/>
            <person name="Hugenholtz P."/>
            <person name="Venkateswaran K."/>
        </authorList>
    </citation>
    <scope>NUCLEOTIDE SEQUENCE [LARGE SCALE GENOMIC DNA]</scope>
    <source>
        <strain evidence="2 3">179-BFC-A-HS</strain>
    </source>
</reference>
<dbReference type="EC" id="2.3.1.-" evidence="2"/>
<dbReference type="PANTHER" id="PTHR31143:SF2">
    <property type="entry name" value="FR47-LIKE DOMAIN-CONTAINING PROTEIN-RELATED"/>
    <property type="match status" value="1"/>
</dbReference>
<evidence type="ECO:0000259" key="1">
    <source>
        <dbReference type="PROSITE" id="PS51186"/>
    </source>
</evidence>
<dbReference type="Gene3D" id="3.40.630.30">
    <property type="match status" value="1"/>
</dbReference>
<dbReference type="InterPro" id="IPR027365">
    <property type="entry name" value="GNAT_acetyltra_YdfB-like"/>
</dbReference>
<dbReference type="PROSITE" id="PS51186">
    <property type="entry name" value="GNAT"/>
    <property type="match status" value="1"/>
</dbReference>
<dbReference type="InterPro" id="IPR016181">
    <property type="entry name" value="Acyl_CoA_acyltransferase"/>
</dbReference>
<evidence type="ECO:0000313" key="2">
    <source>
        <dbReference type="EMBL" id="MDY0406663.1"/>
    </source>
</evidence>
<dbReference type="RefSeq" id="WP_230199701.1">
    <property type="nucleotide sequence ID" value="NZ_JAROCA020000002.1"/>
</dbReference>
<organism evidence="2 3">
    <name type="scientific">Tigheibacillus jepli</name>
    <dbReference type="NCBI Taxonomy" id="3035914"/>
    <lineage>
        <taxon>Bacteria</taxon>
        <taxon>Bacillati</taxon>
        <taxon>Bacillota</taxon>
        <taxon>Bacilli</taxon>
        <taxon>Bacillales</taxon>
        <taxon>Bacillaceae</taxon>
        <taxon>Tigheibacillus</taxon>
    </lineage>
</organism>
<dbReference type="InterPro" id="IPR000182">
    <property type="entry name" value="GNAT_dom"/>
</dbReference>
<keyword evidence="3" id="KW-1185">Reference proteome</keyword>
<keyword evidence="2" id="KW-0808">Transferase</keyword>
<accession>A0ABU5CJW9</accession>
<dbReference type="EMBL" id="JAROCA020000002">
    <property type="protein sequence ID" value="MDY0406663.1"/>
    <property type="molecule type" value="Genomic_DNA"/>
</dbReference>
<protein>
    <submittedName>
        <fullName evidence="2">GNAT family N-acetyltransferase</fullName>
        <ecNumber evidence="2">2.3.1.-</ecNumber>
    </submittedName>
</protein>
<dbReference type="SUPFAM" id="SSF55729">
    <property type="entry name" value="Acyl-CoA N-acyltransferases (Nat)"/>
    <property type="match status" value="1"/>
</dbReference>
<dbReference type="GO" id="GO:0016746">
    <property type="term" value="F:acyltransferase activity"/>
    <property type="evidence" value="ECO:0007669"/>
    <property type="project" value="UniProtKB-KW"/>
</dbReference>
<gene>
    <name evidence="2" type="ORF">P5G51_016000</name>
</gene>
<sequence length="238" mass="28166">MHGSYPGRVFVDHENSPKVAIVWAIGRWMYLEGNIATNQEKSELKRFFREIVMPDCKKRSRNWFEIYTNDSKQLEEYSLKEIDFLKVDKHYESVYTLNVEKFLQVAKRSKRNEEKVEFRNFDIIPESLEETSYVKNSTLSKKTVGVVIKRGNTILSIAKNNGFTFGKEYFIDIDTFKEEERKKGYATLAAIKIISYFLEKNMFPLWETTESNIPSQKLALKLGFEPMERYPVFEFRLK</sequence>
<dbReference type="Proteomes" id="UP001228376">
    <property type="component" value="Unassembled WGS sequence"/>
</dbReference>